<gene>
    <name evidence="2" type="ordered locus">Bsph_2589</name>
</gene>
<feature type="transmembrane region" description="Helical" evidence="1">
    <location>
        <begin position="52"/>
        <end position="74"/>
    </location>
</feature>
<feature type="transmembrane region" description="Helical" evidence="1">
    <location>
        <begin position="12"/>
        <end position="32"/>
    </location>
</feature>
<feature type="transmembrane region" description="Helical" evidence="1">
    <location>
        <begin position="153"/>
        <end position="176"/>
    </location>
</feature>
<keyword evidence="1" id="KW-0472">Membrane</keyword>
<dbReference type="KEGG" id="lsp:Bsph_2589"/>
<evidence type="ECO:0000313" key="3">
    <source>
        <dbReference type="Proteomes" id="UP000002164"/>
    </source>
</evidence>
<dbReference type="HOGENOM" id="CLU_078522_3_0_9"/>
<reference evidence="2 3" key="1">
    <citation type="journal article" date="2008" name="J. Bacteriol.">
        <title>Complete genome sequence of the mosquitocidal bacterium Bacillus sphaericus C3-41 and comparison with those of closely related Bacillus species.</title>
        <authorList>
            <person name="Hu X."/>
            <person name="Fan W."/>
            <person name="Han B."/>
            <person name="Liu H."/>
            <person name="Zheng D."/>
            <person name="Li Q."/>
            <person name="Dong W."/>
            <person name="Yan J."/>
            <person name="Gao M."/>
            <person name="Berry C."/>
            <person name="Yuan Z."/>
        </authorList>
    </citation>
    <scope>NUCLEOTIDE SEQUENCE [LARGE SCALE GENOMIC DNA]</scope>
    <source>
        <strain evidence="2 3">C3-41</strain>
    </source>
</reference>
<name>B1HYH7_LYSSC</name>
<feature type="transmembrane region" description="Helical" evidence="1">
    <location>
        <begin position="121"/>
        <end position="141"/>
    </location>
</feature>
<accession>B1HYH7</accession>
<dbReference type="EnsemblBacteria" id="ACA40138">
    <property type="protein sequence ID" value="ACA40138"/>
    <property type="gene ID" value="Bsph_2589"/>
</dbReference>
<evidence type="ECO:0000256" key="1">
    <source>
        <dbReference type="SAM" id="Phobius"/>
    </source>
</evidence>
<proteinExistence type="predicted"/>
<feature type="transmembrane region" description="Helical" evidence="1">
    <location>
        <begin position="182"/>
        <end position="204"/>
    </location>
</feature>
<dbReference type="InterPro" id="IPR018750">
    <property type="entry name" value="DUF2306_membrane"/>
</dbReference>
<evidence type="ECO:0008006" key="4">
    <source>
        <dbReference type="Google" id="ProtNLM"/>
    </source>
</evidence>
<keyword evidence="1" id="KW-0812">Transmembrane</keyword>
<protein>
    <recommendedName>
        <fullName evidence="4">DUF2306 domain-containing protein</fullName>
    </recommendedName>
</protein>
<feature type="transmembrane region" description="Helical" evidence="1">
    <location>
        <begin position="94"/>
        <end position="115"/>
    </location>
</feature>
<sequence length="208" mass="24492">MEKMNQVKKVTNIFIIIIPIMWVLHTLSKNFITDPSFQQFLSNKDQFLMNQSLWIVMVRVHILLAIAALMTGFLGLIKRIHLKSLQFHRWNGRIYVLSIILNYIPGFYVSFFATGGWPSTIGFLILNTLWILTTLKGYLFIKKKQIIPHKHWIIRSFFLSFANMTIYVIVTIIHHVVNLSYVTSYTIAVWLSWILNLCLAEIFIRRKM</sequence>
<dbReference type="EMBL" id="CP000817">
    <property type="protein sequence ID" value="ACA40138.1"/>
    <property type="molecule type" value="Genomic_DNA"/>
</dbReference>
<dbReference type="Pfam" id="PF10067">
    <property type="entry name" value="DUF2306"/>
    <property type="match status" value="1"/>
</dbReference>
<evidence type="ECO:0000313" key="2">
    <source>
        <dbReference type="EMBL" id="ACA40138.1"/>
    </source>
</evidence>
<dbReference type="Proteomes" id="UP000002164">
    <property type="component" value="Chromosome"/>
</dbReference>
<keyword evidence="1" id="KW-1133">Transmembrane helix</keyword>
<organism evidence="2 3">
    <name type="scientific">Lysinibacillus sphaericus (strain C3-41)</name>
    <dbReference type="NCBI Taxonomy" id="444177"/>
    <lineage>
        <taxon>Bacteria</taxon>
        <taxon>Bacillati</taxon>
        <taxon>Bacillota</taxon>
        <taxon>Bacilli</taxon>
        <taxon>Bacillales</taxon>
        <taxon>Bacillaceae</taxon>
        <taxon>Lysinibacillus</taxon>
    </lineage>
</organism>
<dbReference type="AlphaFoldDB" id="B1HYH7"/>